<keyword evidence="3" id="KW-1185">Reference proteome</keyword>
<dbReference type="SUPFAM" id="SSF56281">
    <property type="entry name" value="Metallo-hydrolase/oxidoreductase"/>
    <property type="match status" value="1"/>
</dbReference>
<dbReference type="AlphaFoldDB" id="A0A1H1AZA1"/>
<dbReference type="RefSeq" id="WP_074699610.1">
    <property type="nucleotide sequence ID" value="NZ_CP018863.1"/>
</dbReference>
<proteinExistence type="predicted"/>
<dbReference type="Pfam" id="PF00753">
    <property type="entry name" value="Lactamase_B"/>
    <property type="match status" value="1"/>
</dbReference>
<dbReference type="PANTHER" id="PTHR23131:SF4">
    <property type="entry name" value="METALLO-BETA-LACTAMASE SUPERFAMILY POTEIN"/>
    <property type="match status" value="1"/>
</dbReference>
<evidence type="ECO:0000259" key="1">
    <source>
        <dbReference type="SMART" id="SM00849"/>
    </source>
</evidence>
<evidence type="ECO:0000313" key="2">
    <source>
        <dbReference type="EMBL" id="SDQ44962.1"/>
    </source>
</evidence>
<dbReference type="PANTHER" id="PTHR23131">
    <property type="entry name" value="ENDORIBONUCLEASE LACTB2"/>
    <property type="match status" value="1"/>
</dbReference>
<gene>
    <name evidence="2" type="ORF">SAMN04489742_1159</name>
</gene>
<dbReference type="KEGG" id="acry:AC20117_11540"/>
<dbReference type="STRING" id="37928.SAMN04489742_1159"/>
<reference evidence="2 3" key="1">
    <citation type="submission" date="2016-10" db="EMBL/GenBank/DDBJ databases">
        <authorList>
            <person name="de Groot N.N."/>
        </authorList>
    </citation>
    <scope>NUCLEOTIDE SEQUENCE [LARGE SCALE GENOMIC DNA]</scope>
    <source>
        <strain evidence="2 3">DSM 20117</strain>
    </source>
</reference>
<dbReference type="Gene3D" id="3.60.15.10">
    <property type="entry name" value="Ribonuclease Z/Hydroxyacylglutathione hydrolase-like"/>
    <property type="match status" value="1"/>
</dbReference>
<dbReference type="InterPro" id="IPR036388">
    <property type="entry name" value="WH-like_DNA-bd_sf"/>
</dbReference>
<sequence length="354" mass="38973">MPEEPVITVTGHEQYRAWHAKDFPPVERLRPNVWSIPVPFPDNPLRYTISYLLLGTGASVLIDPGWDSDEGWQQLVAGLAQAGIAPADLTGIVVTHYHPDHHGMTARLKDASGAWLAMGGNEWIPDASRDVEEVREADMFRLGHWGVPQDRLEELTFSRRAGRPRLLAPDLPLVSGEMLPAAGLNVRAVSTPGHTPGHLCLVDEDNGLVFSGDHVLPRISPHISLEHEGLLNPLADYFDSLAAIDLGDDVEVCPAHEYRFTGLSRRVAQLARHNRARSDEVRLVLQEQAPASVWEVARELTWSRGWASLNGFSLRLALAETASHLVYLQSLGHEVDVAVDFPEPATAIATDSLR</sequence>
<dbReference type="Proteomes" id="UP000181917">
    <property type="component" value="Unassembled WGS sequence"/>
</dbReference>
<accession>A0A1H1AZA1</accession>
<dbReference type="SMART" id="SM00849">
    <property type="entry name" value="Lactamase_B"/>
    <property type="match status" value="1"/>
</dbReference>
<dbReference type="EMBL" id="FNKH01000002">
    <property type="protein sequence ID" value="SDQ44962.1"/>
    <property type="molecule type" value="Genomic_DNA"/>
</dbReference>
<dbReference type="InterPro" id="IPR036866">
    <property type="entry name" value="RibonucZ/Hydroxyglut_hydro"/>
</dbReference>
<feature type="domain" description="Metallo-beta-lactamase" evidence="1">
    <location>
        <begin position="47"/>
        <end position="256"/>
    </location>
</feature>
<organism evidence="2 3">
    <name type="scientific">Crystallibacter crystallopoietes</name>
    <dbReference type="NCBI Taxonomy" id="37928"/>
    <lineage>
        <taxon>Bacteria</taxon>
        <taxon>Bacillati</taxon>
        <taxon>Actinomycetota</taxon>
        <taxon>Actinomycetes</taxon>
        <taxon>Micrococcales</taxon>
        <taxon>Micrococcaceae</taxon>
        <taxon>Crystallibacter</taxon>
    </lineage>
</organism>
<dbReference type="InterPro" id="IPR050662">
    <property type="entry name" value="Sec-metab_biosynth-thioest"/>
</dbReference>
<dbReference type="InterPro" id="IPR001279">
    <property type="entry name" value="Metallo-B-lactamas"/>
</dbReference>
<name>A0A1H1AZA1_9MICC</name>
<dbReference type="Gene3D" id="1.10.10.10">
    <property type="entry name" value="Winged helix-like DNA-binding domain superfamily/Winged helix DNA-binding domain"/>
    <property type="match status" value="1"/>
</dbReference>
<protein>
    <submittedName>
        <fullName evidence="2">Glyoxylase, beta-lactamase superfamily II</fullName>
    </submittedName>
</protein>
<evidence type="ECO:0000313" key="3">
    <source>
        <dbReference type="Proteomes" id="UP000181917"/>
    </source>
</evidence>
<dbReference type="OrthoDB" id="2971563at2"/>